<dbReference type="OrthoDB" id="1665836at2"/>
<dbReference type="EMBL" id="CYYU01000002">
    <property type="protein sequence ID" value="CUN52998.1"/>
    <property type="molecule type" value="Genomic_DNA"/>
</dbReference>
<proteinExistence type="predicted"/>
<dbReference type="Proteomes" id="UP000095546">
    <property type="component" value="Unassembled WGS sequence"/>
</dbReference>
<organism evidence="2 3">
    <name type="scientific">Mitsuokella jalaludinii</name>
    <dbReference type="NCBI Taxonomy" id="187979"/>
    <lineage>
        <taxon>Bacteria</taxon>
        <taxon>Bacillati</taxon>
        <taxon>Bacillota</taxon>
        <taxon>Negativicutes</taxon>
        <taxon>Selenomonadales</taxon>
        <taxon>Selenomonadaceae</taxon>
        <taxon>Mitsuokella</taxon>
    </lineage>
</organism>
<dbReference type="AlphaFoldDB" id="A0A173XRE8"/>
<sequence>MANSREKKTRNVFTEKAALEQEIAALQAKLEEQAAKLADCRREIEDAIVARIKQRDELDALREENRQLRKRLAMYEPPADSAGVHAGDEPPAQDEPPADAAGVPVEDSPAEPARTREEQEFFDSFRIYVVGGTEKWQKKAAEVFPTMHFLGSEKNFDRSALAQADYVIINTNAVSHACTEKAKNAAPKSASIIMTSNNNLHLLQRKLLETIQ</sequence>
<feature type="region of interest" description="Disordered" evidence="1">
    <location>
        <begin position="69"/>
        <end position="117"/>
    </location>
</feature>
<dbReference type="STRING" id="187979.ERS852385_00689"/>
<dbReference type="RefSeq" id="WP_055160674.1">
    <property type="nucleotide sequence ID" value="NZ_CABIWZ010000002.1"/>
</dbReference>
<evidence type="ECO:0000313" key="2">
    <source>
        <dbReference type="EMBL" id="CUN52998.1"/>
    </source>
</evidence>
<gene>
    <name evidence="2" type="ORF">ERS852385_00689</name>
</gene>
<evidence type="ECO:0000313" key="3">
    <source>
        <dbReference type="Proteomes" id="UP000095546"/>
    </source>
</evidence>
<keyword evidence="3" id="KW-1185">Reference proteome</keyword>
<reference evidence="2 3" key="1">
    <citation type="submission" date="2015-09" db="EMBL/GenBank/DDBJ databases">
        <authorList>
            <consortium name="Pathogen Informatics"/>
        </authorList>
    </citation>
    <scope>NUCLEOTIDE SEQUENCE [LARGE SCALE GENOMIC DNA]</scope>
    <source>
        <strain evidence="2 3">2789STDY5608828</strain>
    </source>
</reference>
<dbReference type="eggNOG" id="ENOG5033CRZ">
    <property type="taxonomic scope" value="Bacteria"/>
</dbReference>
<protein>
    <recommendedName>
        <fullName evidence="4">DUF2325 domain-containing protein</fullName>
    </recommendedName>
</protein>
<evidence type="ECO:0008006" key="4">
    <source>
        <dbReference type="Google" id="ProtNLM"/>
    </source>
</evidence>
<name>A0A173XRE8_9FIRM</name>
<evidence type="ECO:0000256" key="1">
    <source>
        <dbReference type="SAM" id="MobiDB-lite"/>
    </source>
</evidence>
<accession>A0A173XRE8</accession>